<accession>A0ACC2ZVM2</accession>
<name>A0ACC2ZVM2_9EURO</name>
<protein>
    <submittedName>
        <fullName evidence="1">Uncharacterized protein</fullName>
    </submittedName>
</protein>
<evidence type="ECO:0000313" key="1">
    <source>
        <dbReference type="EMBL" id="KAJ9651713.1"/>
    </source>
</evidence>
<gene>
    <name evidence="1" type="ORF">H2198_009025</name>
</gene>
<proteinExistence type="predicted"/>
<organism evidence="1 2">
    <name type="scientific">Neophaeococcomyces mojaviensis</name>
    <dbReference type="NCBI Taxonomy" id="3383035"/>
    <lineage>
        <taxon>Eukaryota</taxon>
        <taxon>Fungi</taxon>
        <taxon>Dikarya</taxon>
        <taxon>Ascomycota</taxon>
        <taxon>Pezizomycotina</taxon>
        <taxon>Eurotiomycetes</taxon>
        <taxon>Chaetothyriomycetidae</taxon>
        <taxon>Chaetothyriales</taxon>
        <taxon>Chaetothyriales incertae sedis</taxon>
        <taxon>Neophaeococcomyces</taxon>
    </lineage>
</organism>
<sequence>MDAVTDLCTRLGIYDRMSCQKCMGTTVKGGLCGYGTKGKRPSALRTLNKIIHRFRTCTEVAALLESLAMDLLCKLHQDQAYSKAIEWNNNLTYSNVPRSRARQQHTTASAKQAARRSYTLPVYMPPSQVTTESFSNASLIEEISSCLNSQGRGDQIQLESRLLSLYTCLTEFVAPNQKLTVDESTVRDRQSLSRTARSSVLTVDQEATPGLLTPPQSPILNPTKTDDIAEPGARPPTEVEEYSASPSGTQIQEIQCSTAFSAADTYCDSTTQIEGQSQPARAEAGTQIFDMEGSPFAVSIQSAKMEQAVSFSMLEQTIVPFLVLTQDLRKGLSLASLKLTKKTEEQHKIQEQPWLCAPCVRVNSLSYLD</sequence>
<keyword evidence="2" id="KW-1185">Reference proteome</keyword>
<dbReference type="EMBL" id="JAPDRQ010000239">
    <property type="protein sequence ID" value="KAJ9651713.1"/>
    <property type="molecule type" value="Genomic_DNA"/>
</dbReference>
<dbReference type="Proteomes" id="UP001172386">
    <property type="component" value="Unassembled WGS sequence"/>
</dbReference>
<evidence type="ECO:0000313" key="2">
    <source>
        <dbReference type="Proteomes" id="UP001172386"/>
    </source>
</evidence>
<comment type="caution">
    <text evidence="1">The sequence shown here is derived from an EMBL/GenBank/DDBJ whole genome shotgun (WGS) entry which is preliminary data.</text>
</comment>
<reference evidence="1" key="1">
    <citation type="submission" date="2022-10" db="EMBL/GenBank/DDBJ databases">
        <title>Culturing micro-colonial fungi from biological soil crusts in the Mojave desert and describing Neophaeococcomyces mojavensis, and introducing the new genera and species Taxawa tesnikishii.</title>
        <authorList>
            <person name="Kurbessoian T."/>
            <person name="Stajich J.E."/>
        </authorList>
    </citation>
    <scope>NUCLEOTIDE SEQUENCE</scope>
    <source>
        <strain evidence="1">JES_112</strain>
    </source>
</reference>